<keyword evidence="1" id="KW-0479">Metal-binding</keyword>
<gene>
    <name evidence="5" type="ORF">FD755_025919</name>
</gene>
<organism evidence="5 6">
    <name type="scientific">Muntiacus reevesi</name>
    <name type="common">Reeves' muntjac</name>
    <name type="synonym">Cervus reevesi</name>
    <dbReference type="NCBI Taxonomy" id="9886"/>
    <lineage>
        <taxon>Eukaryota</taxon>
        <taxon>Metazoa</taxon>
        <taxon>Chordata</taxon>
        <taxon>Craniata</taxon>
        <taxon>Vertebrata</taxon>
        <taxon>Euteleostomi</taxon>
        <taxon>Mammalia</taxon>
        <taxon>Eutheria</taxon>
        <taxon>Laurasiatheria</taxon>
        <taxon>Artiodactyla</taxon>
        <taxon>Ruminantia</taxon>
        <taxon>Pecora</taxon>
        <taxon>Cervidae</taxon>
        <taxon>Muntiacinae</taxon>
        <taxon>Muntiacus</taxon>
    </lineage>
</organism>
<evidence type="ECO:0000256" key="2">
    <source>
        <dbReference type="ARBA" id="ARBA00022737"/>
    </source>
</evidence>
<evidence type="ECO:0000256" key="3">
    <source>
        <dbReference type="ARBA" id="ARBA00022837"/>
    </source>
</evidence>
<dbReference type="PROSITE" id="PS50222">
    <property type="entry name" value="EF_HAND_2"/>
    <property type="match status" value="1"/>
</dbReference>
<dbReference type="AlphaFoldDB" id="A0A5N3UJY0"/>
<accession>A0A5N3UJY0</accession>
<protein>
    <recommendedName>
        <fullName evidence="4">EF-hand domain-containing protein</fullName>
    </recommendedName>
</protein>
<keyword evidence="3" id="KW-0106">Calcium</keyword>
<dbReference type="GO" id="GO:0032588">
    <property type="term" value="C:trans-Golgi network membrane"/>
    <property type="evidence" value="ECO:0007669"/>
    <property type="project" value="TreeGrafter"/>
</dbReference>
<dbReference type="SUPFAM" id="SSF47473">
    <property type="entry name" value="EF-hand"/>
    <property type="match status" value="1"/>
</dbReference>
<comment type="caution">
    <text evidence="5">The sequence shown here is derived from an EMBL/GenBank/DDBJ whole genome shotgun (WGS) entry which is preliminary data.</text>
</comment>
<feature type="non-terminal residue" evidence="5">
    <location>
        <position position="159"/>
    </location>
</feature>
<dbReference type="GO" id="GO:0005509">
    <property type="term" value="F:calcium ion binding"/>
    <property type="evidence" value="ECO:0007669"/>
    <property type="project" value="InterPro"/>
</dbReference>
<evidence type="ECO:0000259" key="4">
    <source>
        <dbReference type="PROSITE" id="PS50222"/>
    </source>
</evidence>
<dbReference type="PANTHER" id="PTHR46311:SF3">
    <property type="entry name" value="CALCIUM-BINDING PROTEIN 8"/>
    <property type="match status" value="1"/>
</dbReference>
<dbReference type="PROSITE" id="PS00018">
    <property type="entry name" value="EF_HAND_1"/>
    <property type="match status" value="1"/>
</dbReference>
<dbReference type="PANTHER" id="PTHR46311">
    <property type="entry name" value="CALCIUM-BINDING PROTEIN 8-RELATED"/>
    <property type="match status" value="1"/>
</dbReference>
<dbReference type="InterPro" id="IPR051111">
    <property type="entry name" value="Ca-binding_regulatory"/>
</dbReference>
<dbReference type="SMART" id="SM00054">
    <property type="entry name" value="EFh"/>
    <property type="match status" value="1"/>
</dbReference>
<evidence type="ECO:0000256" key="1">
    <source>
        <dbReference type="ARBA" id="ARBA00022723"/>
    </source>
</evidence>
<dbReference type="Proteomes" id="UP000326062">
    <property type="component" value="Unassembled WGS sequence"/>
</dbReference>
<proteinExistence type="predicted"/>
<dbReference type="InterPro" id="IPR018247">
    <property type="entry name" value="EF_Hand_1_Ca_BS"/>
</dbReference>
<reference evidence="5 6" key="1">
    <citation type="submission" date="2019-06" db="EMBL/GenBank/DDBJ databases">
        <title>Discovery of a novel chromosome fission-fusion reversal in muntjac.</title>
        <authorList>
            <person name="Mudd A.B."/>
            <person name="Bredeson J.V."/>
            <person name="Baum R."/>
            <person name="Hockemeyer D."/>
            <person name="Rokhsar D.S."/>
        </authorList>
    </citation>
    <scope>NUCLEOTIDE SEQUENCE [LARGE SCALE GENOMIC DNA]</scope>
    <source>
        <strain evidence="5">UCam_UCB_Mr</strain>
        <tissue evidence="5">Fibroblast cell line</tissue>
    </source>
</reference>
<dbReference type="EMBL" id="VCEB01022905">
    <property type="protein sequence ID" value="KAB0336614.1"/>
    <property type="molecule type" value="Genomic_DNA"/>
</dbReference>
<dbReference type="InterPro" id="IPR002048">
    <property type="entry name" value="EF_hand_dom"/>
</dbReference>
<evidence type="ECO:0000313" key="5">
    <source>
        <dbReference type="EMBL" id="KAB0336614.1"/>
    </source>
</evidence>
<name>A0A5N3UJY0_MUNRE</name>
<dbReference type="InterPro" id="IPR011992">
    <property type="entry name" value="EF-hand-dom_pair"/>
</dbReference>
<dbReference type="CDD" id="cd00051">
    <property type="entry name" value="EFh"/>
    <property type="match status" value="1"/>
</dbReference>
<keyword evidence="6" id="KW-1185">Reference proteome</keyword>
<dbReference type="Gene3D" id="1.10.238.10">
    <property type="entry name" value="EF-hand"/>
    <property type="match status" value="1"/>
</dbReference>
<feature type="domain" description="EF-hand" evidence="4">
    <location>
        <begin position="28"/>
        <end position="63"/>
    </location>
</feature>
<sequence length="159" mass="17593">MDGGVGGRYGSGGNMRNVEQQIKLHLLAHCSQIREAFRVLDRDGNGFISKQELGMAMRSLGYMPSEVELAIIMQRLDMDEILGLKGLSKESEDLESKNLDSFLYLSFITSIPSKSENVSCSVVSNSCLSQTGCDLPALAKGPERSFLILGFFFFFFFNV</sequence>
<dbReference type="Pfam" id="PF13405">
    <property type="entry name" value="EF-hand_6"/>
    <property type="match status" value="1"/>
</dbReference>
<keyword evidence="2" id="KW-0677">Repeat</keyword>
<evidence type="ECO:0000313" key="6">
    <source>
        <dbReference type="Proteomes" id="UP000326062"/>
    </source>
</evidence>